<accession>A0A4D8Q0F1</accession>
<sequence length="59" mass="6384">MVKGATPKQRAGQGCSPFPFARPYNFNELESLKLEEVVGMAMEAFAQFAADQFALGKTG</sequence>
<evidence type="ECO:0000313" key="2">
    <source>
        <dbReference type="EMBL" id="QCO03897.1"/>
    </source>
</evidence>
<gene>
    <name evidence="2" type="ORF">D3867_18045</name>
</gene>
<evidence type="ECO:0000256" key="1">
    <source>
        <dbReference type="SAM" id="MobiDB-lite"/>
    </source>
</evidence>
<proteinExistence type="predicted"/>
<evidence type="ECO:0000313" key="3">
    <source>
        <dbReference type="Proteomes" id="UP000298596"/>
    </source>
</evidence>
<feature type="region of interest" description="Disordered" evidence="1">
    <location>
        <begin position="1"/>
        <end position="20"/>
    </location>
</feature>
<dbReference type="EMBL" id="CP032331">
    <property type="protein sequence ID" value="QCO03897.1"/>
    <property type="molecule type" value="Genomic_DNA"/>
</dbReference>
<name>A0A4D8Q0F1_AZOBR</name>
<reference evidence="2 3" key="1">
    <citation type="submission" date="2018-09" db="EMBL/GenBank/DDBJ databases">
        <title>Whole genome based analysis of evolution and adaptive divergence in Indian and Brazilian strains of Azospirillum brasilense.</title>
        <authorList>
            <person name="Singh C."/>
            <person name="Tripathi A.K."/>
        </authorList>
    </citation>
    <scope>NUCLEOTIDE SEQUENCE [LARGE SCALE GENOMIC DNA]</scope>
    <source>
        <strain evidence="2 3">MTCC4036</strain>
        <plasmid evidence="2 3">p1</plasmid>
    </source>
</reference>
<dbReference type="AlphaFoldDB" id="A0A4D8Q0F1"/>
<organism evidence="2 3">
    <name type="scientific">Azospirillum brasilense</name>
    <dbReference type="NCBI Taxonomy" id="192"/>
    <lineage>
        <taxon>Bacteria</taxon>
        <taxon>Pseudomonadati</taxon>
        <taxon>Pseudomonadota</taxon>
        <taxon>Alphaproteobacteria</taxon>
        <taxon>Rhodospirillales</taxon>
        <taxon>Azospirillaceae</taxon>
        <taxon>Azospirillum</taxon>
    </lineage>
</organism>
<dbReference type="Proteomes" id="UP000298596">
    <property type="component" value="Plasmid p1"/>
</dbReference>
<geneLocation type="plasmid" evidence="2">
    <name>p1</name>
</geneLocation>
<keyword evidence="2" id="KW-0614">Plasmid</keyword>
<protein>
    <submittedName>
        <fullName evidence="2">Uncharacterized protein</fullName>
    </submittedName>
</protein>